<organism evidence="3">
    <name type="scientific">Oikopleura dioica</name>
    <name type="common">Tunicate</name>
    <dbReference type="NCBI Taxonomy" id="34765"/>
    <lineage>
        <taxon>Eukaryota</taxon>
        <taxon>Metazoa</taxon>
        <taxon>Chordata</taxon>
        <taxon>Tunicata</taxon>
        <taxon>Appendicularia</taxon>
        <taxon>Copelata</taxon>
        <taxon>Oikopleuridae</taxon>
        <taxon>Oikopleura</taxon>
    </lineage>
</organism>
<dbReference type="InterPro" id="IPR050164">
    <property type="entry name" value="Peptidase_C19"/>
</dbReference>
<gene>
    <name evidence="3" type="ORF">GSOID_T00027639001</name>
</gene>
<reference evidence="3" key="1">
    <citation type="journal article" date="2010" name="Science">
        <title>Plasticity of animal genome architecture unmasked by rapid evolution of a pelagic tunicate.</title>
        <authorList>
            <person name="Denoeud F."/>
            <person name="Henriet S."/>
            <person name="Mungpakdee S."/>
            <person name="Aury J.M."/>
            <person name="Da Silva C."/>
            <person name="Brinkmann H."/>
            <person name="Mikhaleva J."/>
            <person name="Olsen L.C."/>
            <person name="Jubin C."/>
            <person name="Canestro C."/>
            <person name="Bouquet J.M."/>
            <person name="Danks G."/>
            <person name="Poulain J."/>
            <person name="Campsteijn C."/>
            <person name="Adamski M."/>
            <person name="Cross I."/>
            <person name="Yadetie F."/>
            <person name="Muffato M."/>
            <person name="Louis A."/>
            <person name="Butcher S."/>
            <person name="Tsagkogeorga G."/>
            <person name="Konrad A."/>
            <person name="Singh S."/>
            <person name="Jensen M.F."/>
            <person name="Cong E.H."/>
            <person name="Eikeseth-Otteraa H."/>
            <person name="Noel B."/>
            <person name="Anthouard V."/>
            <person name="Porcel B.M."/>
            <person name="Kachouri-Lafond R."/>
            <person name="Nishino A."/>
            <person name="Ugolini M."/>
            <person name="Chourrout P."/>
            <person name="Nishida H."/>
            <person name="Aasland R."/>
            <person name="Huzurbazar S."/>
            <person name="Westhof E."/>
            <person name="Delsuc F."/>
            <person name="Lehrach H."/>
            <person name="Reinhardt R."/>
            <person name="Weissenbach J."/>
            <person name="Roy S.W."/>
            <person name="Artiguenave F."/>
            <person name="Postlethwait J.H."/>
            <person name="Manak J.R."/>
            <person name="Thompson E.M."/>
            <person name="Jaillon O."/>
            <person name="Du Pasquier L."/>
            <person name="Boudinot P."/>
            <person name="Liberles D.A."/>
            <person name="Volff J.N."/>
            <person name="Philippe H."/>
            <person name="Lenhard B."/>
            <person name="Roest Crollius H."/>
            <person name="Wincker P."/>
            <person name="Chourrout D."/>
        </authorList>
    </citation>
    <scope>NUCLEOTIDE SEQUENCE [LARGE SCALE GENOMIC DNA]</scope>
</reference>
<dbReference type="GO" id="GO:0016579">
    <property type="term" value="P:protein deubiquitination"/>
    <property type="evidence" value="ECO:0007669"/>
    <property type="project" value="InterPro"/>
</dbReference>
<dbReference type="GO" id="GO:0005829">
    <property type="term" value="C:cytosol"/>
    <property type="evidence" value="ECO:0007669"/>
    <property type="project" value="TreeGrafter"/>
</dbReference>
<feature type="domain" description="USP" evidence="2">
    <location>
        <begin position="268"/>
        <end position="354"/>
    </location>
</feature>
<accession>E4Z5U4</accession>
<proteinExistence type="predicted"/>
<evidence type="ECO:0000259" key="2">
    <source>
        <dbReference type="PROSITE" id="PS50235"/>
    </source>
</evidence>
<dbReference type="GO" id="GO:0004843">
    <property type="term" value="F:cysteine-type deubiquitinase activity"/>
    <property type="evidence" value="ECO:0007669"/>
    <property type="project" value="InterPro"/>
</dbReference>
<evidence type="ECO:0000313" key="3">
    <source>
        <dbReference type="EMBL" id="CBY43072.1"/>
    </source>
</evidence>
<name>E4Z5U4_OIKDI</name>
<evidence type="ECO:0000256" key="1">
    <source>
        <dbReference type="SAM" id="MobiDB-lite"/>
    </source>
</evidence>
<protein>
    <recommendedName>
        <fullName evidence="2">USP domain-containing protein</fullName>
    </recommendedName>
</protein>
<feature type="compositionally biased region" description="Basic and acidic residues" evidence="1">
    <location>
        <begin position="134"/>
        <end position="151"/>
    </location>
</feature>
<dbReference type="PANTHER" id="PTHR24006">
    <property type="entry name" value="UBIQUITIN CARBOXYL-TERMINAL HYDROLASE"/>
    <property type="match status" value="1"/>
</dbReference>
<dbReference type="EMBL" id="FN657811">
    <property type="protein sequence ID" value="CBY43072.1"/>
    <property type="molecule type" value="Genomic_DNA"/>
</dbReference>
<feature type="region of interest" description="Disordered" evidence="1">
    <location>
        <begin position="115"/>
        <end position="265"/>
    </location>
</feature>
<dbReference type="GO" id="GO:0005634">
    <property type="term" value="C:nucleus"/>
    <property type="evidence" value="ECO:0007669"/>
    <property type="project" value="TreeGrafter"/>
</dbReference>
<dbReference type="AlphaFoldDB" id="E4Z5U4"/>
<feature type="non-terminal residue" evidence="3">
    <location>
        <position position="354"/>
    </location>
</feature>
<dbReference type="PANTHER" id="PTHR24006:SF827">
    <property type="entry name" value="UBIQUITIN CARBOXYL-TERMINAL HYDROLASE 34"/>
    <property type="match status" value="1"/>
</dbReference>
<dbReference type="InterPro" id="IPR038765">
    <property type="entry name" value="Papain-like_cys_pep_sf"/>
</dbReference>
<dbReference type="Proteomes" id="UP000011014">
    <property type="component" value="Unassembled WGS sequence"/>
</dbReference>
<feature type="region of interest" description="Disordered" evidence="1">
    <location>
        <begin position="75"/>
        <end position="100"/>
    </location>
</feature>
<dbReference type="SUPFAM" id="SSF54001">
    <property type="entry name" value="Cysteine proteinases"/>
    <property type="match status" value="1"/>
</dbReference>
<sequence>MPDLIDTAGSVVTAAGLEEAVDERKLRSKQKFNLFVEETFPDQDSVARLEYDHATILLIKPTALFSPSNYDVANRKKNSSLKSGSSNEATKTAKKENDEKEEDLIVVGEIVSPRPLRKARKDSARGGEAVDPSFKIERDKEVAPASEERVRRTSARLSGSFSDKIKEAANSPERITKRKRNLSTTNENQTTRSSRSSSLVRNRNSKMNSPKIESAKKETKTNANSRSRSGSESRREAKRVKQKEDDDADSADEKPSKSAKPQQLRGVTGLKNLGNTCYLNTIVQVLASLKCFRDALKEVEFAVQSPTRNSSDEPADGRSKRNRGVNSLTKSLQQLVGELNAGRRLTVEPSTFVQ</sequence>
<dbReference type="Pfam" id="PF00443">
    <property type="entry name" value="UCH"/>
    <property type="match status" value="1"/>
</dbReference>
<feature type="compositionally biased region" description="Low complexity" evidence="1">
    <location>
        <begin position="183"/>
        <end position="202"/>
    </location>
</feature>
<dbReference type="PROSITE" id="PS50235">
    <property type="entry name" value="USP_3"/>
    <property type="match status" value="1"/>
</dbReference>
<dbReference type="InterPro" id="IPR001394">
    <property type="entry name" value="Peptidase_C19_UCH"/>
</dbReference>
<dbReference type="Gene3D" id="3.90.70.10">
    <property type="entry name" value="Cysteine proteinases"/>
    <property type="match status" value="1"/>
</dbReference>
<dbReference type="InterPro" id="IPR028889">
    <property type="entry name" value="USP"/>
</dbReference>
<feature type="region of interest" description="Disordered" evidence="1">
    <location>
        <begin position="304"/>
        <end position="328"/>
    </location>
</feature>